<accession>A0A4R0NW01</accession>
<keyword evidence="2" id="KW-1185">Reference proteome</keyword>
<dbReference type="RefSeq" id="WP_131593608.1">
    <property type="nucleotide sequence ID" value="NZ_SJSL01000001.1"/>
</dbReference>
<dbReference type="Pfam" id="PF12083">
    <property type="entry name" value="DUF3560"/>
    <property type="match status" value="1"/>
</dbReference>
<organism evidence="1 2">
    <name type="scientific">Pedobacter psychroterrae</name>
    <dbReference type="NCBI Taxonomy" id="2530453"/>
    <lineage>
        <taxon>Bacteria</taxon>
        <taxon>Pseudomonadati</taxon>
        <taxon>Bacteroidota</taxon>
        <taxon>Sphingobacteriia</taxon>
        <taxon>Sphingobacteriales</taxon>
        <taxon>Sphingobacteriaceae</taxon>
        <taxon>Pedobacter</taxon>
    </lineage>
</organism>
<dbReference type="Proteomes" id="UP000293347">
    <property type="component" value="Unassembled WGS sequence"/>
</dbReference>
<name>A0A4R0NW01_9SPHI</name>
<dbReference type="EMBL" id="SJSL01000001">
    <property type="protein sequence ID" value="TCD03214.1"/>
    <property type="molecule type" value="Genomic_DNA"/>
</dbReference>
<comment type="caution">
    <text evidence="1">The sequence shown here is derived from an EMBL/GenBank/DDBJ whole genome shotgun (WGS) entry which is preliminary data.</text>
</comment>
<protein>
    <submittedName>
        <fullName evidence="1">DUF3560 domain-containing protein</fullName>
    </submittedName>
</protein>
<proteinExistence type="predicted"/>
<sequence>MKHDFHQRKQNRIEYAENHVAKNEAESDQLYLRTKAMSSVIPMGQPILVGHHSESRDRNYREKIDNTMGRSVAAGKKAEYYAERAQSIKENDAIFSDDPEALLELEQKLAVLKGTQVFMKAANRMVKRNDLEGFLKLKFAKAEMWGELTTPEWWGVGFPPFRLTNNNASIKRIEKRIAGLKSIADTIAVHVVINGVRIFENREANRLQLFFDGKPAAEVIKRLKQHGFRWCRSEVAWQRHISNNAIYWGRQIAQGLAVQSSN</sequence>
<evidence type="ECO:0000313" key="2">
    <source>
        <dbReference type="Proteomes" id="UP000293347"/>
    </source>
</evidence>
<dbReference type="AlphaFoldDB" id="A0A4R0NW01"/>
<dbReference type="OrthoDB" id="9803716at2"/>
<dbReference type="InterPro" id="IPR021944">
    <property type="entry name" value="DUF3560"/>
</dbReference>
<reference evidence="1 2" key="1">
    <citation type="submission" date="2019-02" db="EMBL/GenBank/DDBJ databases">
        <title>Pedobacter sp. RP-1-14 sp. nov., isolated from Arctic soil.</title>
        <authorList>
            <person name="Dahal R.H."/>
        </authorList>
    </citation>
    <scope>NUCLEOTIDE SEQUENCE [LARGE SCALE GENOMIC DNA]</scope>
    <source>
        <strain evidence="1 2">RP-1-14</strain>
    </source>
</reference>
<gene>
    <name evidence="1" type="ORF">EZ437_04370</name>
</gene>
<evidence type="ECO:0000313" key="1">
    <source>
        <dbReference type="EMBL" id="TCD03214.1"/>
    </source>
</evidence>